<evidence type="ECO:0000256" key="8">
    <source>
        <dbReference type="ARBA" id="ARBA00023004"/>
    </source>
</evidence>
<evidence type="ECO:0000256" key="1">
    <source>
        <dbReference type="ARBA" id="ARBA00004571"/>
    </source>
</evidence>
<feature type="domain" description="TonB-dependent receptor plug" evidence="17">
    <location>
        <begin position="133"/>
        <end position="228"/>
    </location>
</feature>
<accession>A0AAE4C3K6</accession>
<dbReference type="Pfam" id="PF00593">
    <property type="entry name" value="TonB_dep_Rec_b-barrel"/>
    <property type="match status" value="1"/>
</dbReference>
<keyword evidence="3 14" id="KW-0813">Transport</keyword>
<dbReference type="EMBL" id="JAVDQY010000005">
    <property type="protein sequence ID" value="MDR6528661.1"/>
    <property type="molecule type" value="Genomic_DNA"/>
</dbReference>
<dbReference type="RefSeq" id="WP_309947901.1">
    <property type="nucleotide sequence ID" value="NZ_JAVDQY010000005.1"/>
</dbReference>
<evidence type="ECO:0000256" key="9">
    <source>
        <dbReference type="ARBA" id="ARBA00023065"/>
    </source>
</evidence>
<dbReference type="PROSITE" id="PS52016">
    <property type="entry name" value="TONB_DEPENDENT_REC_3"/>
    <property type="match status" value="1"/>
</dbReference>
<dbReference type="PANTHER" id="PTHR32552:SF68">
    <property type="entry name" value="FERRICHROME OUTER MEMBRANE TRANSPORTER_PHAGE RECEPTOR"/>
    <property type="match status" value="1"/>
</dbReference>
<evidence type="ECO:0000259" key="16">
    <source>
        <dbReference type="Pfam" id="PF00593"/>
    </source>
</evidence>
<dbReference type="Pfam" id="PF13620">
    <property type="entry name" value="CarboxypepD_reg"/>
    <property type="match status" value="1"/>
</dbReference>
<dbReference type="InterPro" id="IPR036942">
    <property type="entry name" value="Beta-barrel_TonB_sf"/>
</dbReference>
<sequence>MKYFYITAALATASVKICAQQRLSGEVIGENRHKLTNARISIENKENTYNTTSQDGNFTITDIKSGNYEVKVNADSYDEYTEHIAIDSTSQSRKFIFHLFKVGNIQEVEITGRASKKYYSDYSFSATKIGVQNKDIPFSISTVSKELINDRQAYQLGDAVKLASSVTPVSYYNQFSIRGIAQNEEGTIINGMRTRQYYFMQPITTNLEKIEVIKGPASAVLSSVDPGGSIVLVTKKPLKTPGREISMSVGSFSTIRSSLDFTGPLNQDKTLLYRFNAAYSEAKSFRDIQSQKAILISPSFSFIPNDRTAVNVEMIYNDLNGKIDRGQPIFGAVAGVTDLNSTPISFNLGAVNDYFKSKELIIMSNFTHRITDKLSINASYMKQTWKEDLQEHRTTNTFGVDSNNKAIPTLAGMQMVQRNQFWNTDNFNAYMVFNVKSGPLEHKILAGYDVISTHKYKGGAQNTARGYLLTNGKTASSYDPQNAGAYQMVTINGITMPKPNVEHFNLADPTYAIKNPEEYVFSKAALPAALIRSNGIYIQDQIKWHRFNLFLSLRQEWFQDITHYKENNEVTVKDTKLIPRIGLTYNVNDHINVYASYIEGFQPQSNTASLAAVAIPEGRAFEPLKSKSQEIGMKADFFNKKLHVDFAVYEITQRNILLNANDPSEPDRLVTRGEERSRGFEMDIIGNILPEWQVFASYGYNDARIINDVNPELVGARKQNTPFHSANIWQKYSFEKTSFLRDIAIGFGVQYSGNKVPMYNRSFLVPEYTIFDAAIYYTPKQGPLKISLNINNLFNTTYWLGAQNYLRLFPGAPRNAVLTAVYKF</sequence>
<evidence type="ECO:0000259" key="17">
    <source>
        <dbReference type="Pfam" id="PF07715"/>
    </source>
</evidence>
<organism evidence="18 19">
    <name type="scientific">Chryseobacterium rhizosphaerae</name>
    <dbReference type="NCBI Taxonomy" id="395937"/>
    <lineage>
        <taxon>Bacteria</taxon>
        <taxon>Pseudomonadati</taxon>
        <taxon>Bacteroidota</taxon>
        <taxon>Flavobacteriia</taxon>
        <taxon>Flavobacteriales</taxon>
        <taxon>Weeksellaceae</taxon>
        <taxon>Chryseobacterium group</taxon>
        <taxon>Chryseobacterium</taxon>
    </lineage>
</organism>
<dbReference type="GO" id="GO:0015891">
    <property type="term" value="P:siderophore transport"/>
    <property type="evidence" value="ECO:0007669"/>
    <property type="project" value="InterPro"/>
</dbReference>
<name>A0AAE4C3K6_9FLAO</name>
<dbReference type="Pfam" id="PF07715">
    <property type="entry name" value="Plug"/>
    <property type="match status" value="1"/>
</dbReference>
<evidence type="ECO:0000313" key="18">
    <source>
        <dbReference type="EMBL" id="MDR6528661.1"/>
    </source>
</evidence>
<dbReference type="InterPro" id="IPR000531">
    <property type="entry name" value="Beta-barrel_TonB"/>
</dbReference>
<dbReference type="AlphaFoldDB" id="A0AAE4C3K6"/>
<evidence type="ECO:0000256" key="15">
    <source>
        <dbReference type="RuleBase" id="RU003357"/>
    </source>
</evidence>
<evidence type="ECO:0000256" key="14">
    <source>
        <dbReference type="PROSITE-ProRule" id="PRU01360"/>
    </source>
</evidence>
<dbReference type="GO" id="GO:0038023">
    <property type="term" value="F:signaling receptor activity"/>
    <property type="evidence" value="ECO:0007669"/>
    <property type="project" value="InterPro"/>
</dbReference>
<evidence type="ECO:0000256" key="7">
    <source>
        <dbReference type="ARBA" id="ARBA00022729"/>
    </source>
</evidence>
<evidence type="ECO:0000256" key="13">
    <source>
        <dbReference type="ARBA" id="ARBA00023237"/>
    </source>
</evidence>
<keyword evidence="10 15" id="KW-0798">TonB box</keyword>
<dbReference type="PANTHER" id="PTHR32552">
    <property type="entry name" value="FERRICHROME IRON RECEPTOR-RELATED"/>
    <property type="match status" value="1"/>
</dbReference>
<evidence type="ECO:0000256" key="5">
    <source>
        <dbReference type="ARBA" id="ARBA00022496"/>
    </source>
</evidence>
<dbReference type="GO" id="GO:0009279">
    <property type="term" value="C:cell outer membrane"/>
    <property type="evidence" value="ECO:0007669"/>
    <property type="project" value="UniProtKB-SubCell"/>
</dbReference>
<evidence type="ECO:0000256" key="4">
    <source>
        <dbReference type="ARBA" id="ARBA00022452"/>
    </source>
</evidence>
<dbReference type="Gene3D" id="2.170.130.10">
    <property type="entry name" value="TonB-dependent receptor, plug domain"/>
    <property type="match status" value="1"/>
</dbReference>
<keyword evidence="4 14" id="KW-1134">Transmembrane beta strand</keyword>
<keyword evidence="12 18" id="KW-0675">Receptor</keyword>
<reference evidence="18" key="1">
    <citation type="submission" date="2023-07" db="EMBL/GenBank/DDBJ databases">
        <title>Sorghum-associated microbial communities from plants grown in Nebraska, USA.</title>
        <authorList>
            <person name="Schachtman D."/>
        </authorList>
    </citation>
    <scope>NUCLEOTIDE SEQUENCE</scope>
    <source>
        <strain evidence="18">DS2360</strain>
    </source>
</reference>
<dbReference type="Proteomes" id="UP001184861">
    <property type="component" value="Unassembled WGS sequence"/>
</dbReference>
<dbReference type="InterPro" id="IPR037066">
    <property type="entry name" value="Plug_dom_sf"/>
</dbReference>
<evidence type="ECO:0000256" key="2">
    <source>
        <dbReference type="ARBA" id="ARBA00009810"/>
    </source>
</evidence>
<feature type="domain" description="TonB-dependent receptor-like beta-barrel" evidence="16">
    <location>
        <begin position="318"/>
        <end position="793"/>
    </location>
</feature>
<dbReference type="InterPro" id="IPR039426">
    <property type="entry name" value="TonB-dep_rcpt-like"/>
</dbReference>
<protein>
    <submittedName>
        <fullName evidence="18">Iron complex outermembrane receptor protein</fullName>
    </submittedName>
</protein>
<gene>
    <name evidence="18" type="ORF">J2787_004098</name>
</gene>
<evidence type="ECO:0000256" key="3">
    <source>
        <dbReference type="ARBA" id="ARBA00022448"/>
    </source>
</evidence>
<evidence type="ECO:0000256" key="6">
    <source>
        <dbReference type="ARBA" id="ARBA00022692"/>
    </source>
</evidence>
<dbReference type="InterPro" id="IPR010105">
    <property type="entry name" value="TonB_sidphr_rcpt"/>
</dbReference>
<keyword evidence="13 14" id="KW-0998">Cell outer membrane</keyword>
<keyword evidence="5" id="KW-0410">Iron transport</keyword>
<evidence type="ECO:0000256" key="10">
    <source>
        <dbReference type="ARBA" id="ARBA00023077"/>
    </source>
</evidence>
<comment type="similarity">
    <text evidence="2 14 15">Belongs to the TonB-dependent receptor family.</text>
</comment>
<proteinExistence type="inferred from homology"/>
<dbReference type="GO" id="GO:0015344">
    <property type="term" value="F:siderophore uptake transmembrane transporter activity"/>
    <property type="evidence" value="ECO:0007669"/>
    <property type="project" value="TreeGrafter"/>
</dbReference>
<keyword evidence="8" id="KW-0408">Iron</keyword>
<comment type="caution">
    <text evidence="18">The sequence shown here is derived from an EMBL/GenBank/DDBJ whole genome shotgun (WGS) entry which is preliminary data.</text>
</comment>
<dbReference type="NCBIfam" id="TIGR01783">
    <property type="entry name" value="TonB-siderophor"/>
    <property type="match status" value="1"/>
</dbReference>
<dbReference type="Gene3D" id="2.60.40.1120">
    <property type="entry name" value="Carboxypeptidase-like, regulatory domain"/>
    <property type="match status" value="1"/>
</dbReference>
<dbReference type="Gene3D" id="2.40.170.20">
    <property type="entry name" value="TonB-dependent receptor, beta-barrel domain"/>
    <property type="match status" value="1"/>
</dbReference>
<evidence type="ECO:0000313" key="19">
    <source>
        <dbReference type="Proteomes" id="UP001184861"/>
    </source>
</evidence>
<keyword evidence="9" id="KW-0406">Ion transport</keyword>
<keyword evidence="7" id="KW-0732">Signal</keyword>
<comment type="subcellular location">
    <subcellularLocation>
        <location evidence="1 14">Cell outer membrane</location>
        <topology evidence="1 14">Multi-pass membrane protein</topology>
    </subcellularLocation>
</comment>
<evidence type="ECO:0000256" key="12">
    <source>
        <dbReference type="ARBA" id="ARBA00023170"/>
    </source>
</evidence>
<keyword evidence="6 14" id="KW-0812">Transmembrane</keyword>
<dbReference type="InterPro" id="IPR008969">
    <property type="entry name" value="CarboxyPept-like_regulatory"/>
</dbReference>
<dbReference type="CDD" id="cd01347">
    <property type="entry name" value="ligand_gated_channel"/>
    <property type="match status" value="1"/>
</dbReference>
<dbReference type="SUPFAM" id="SSF56935">
    <property type="entry name" value="Porins"/>
    <property type="match status" value="1"/>
</dbReference>
<dbReference type="InterPro" id="IPR012910">
    <property type="entry name" value="Plug_dom"/>
</dbReference>
<evidence type="ECO:0000256" key="11">
    <source>
        <dbReference type="ARBA" id="ARBA00023136"/>
    </source>
</evidence>
<keyword evidence="11 14" id="KW-0472">Membrane</keyword>
<dbReference type="SUPFAM" id="SSF49464">
    <property type="entry name" value="Carboxypeptidase regulatory domain-like"/>
    <property type="match status" value="1"/>
</dbReference>